<dbReference type="EC" id="3.6.1.-" evidence="3"/>
<comment type="subunit">
    <text evidence="3">Monomer. Associates with 30S ribosomal subunit, binds 16S rRNA.</text>
</comment>
<dbReference type="GO" id="GO:0046872">
    <property type="term" value="F:metal ion binding"/>
    <property type="evidence" value="ECO:0007669"/>
    <property type="project" value="UniProtKB-KW"/>
</dbReference>
<feature type="binding site" evidence="3">
    <location>
        <position position="318"/>
    </location>
    <ligand>
        <name>Zn(2+)</name>
        <dbReference type="ChEBI" id="CHEBI:29105"/>
    </ligand>
</feature>
<reference evidence="6 7" key="1">
    <citation type="submission" date="2018-12" db="EMBL/GenBank/DDBJ databases">
        <authorList>
            <consortium name="Pathogen Informatics"/>
        </authorList>
    </citation>
    <scope>NUCLEOTIDE SEQUENCE [LARGE SCALE GENOMIC DNA]</scope>
    <source>
        <strain evidence="6 7">NCTC10297</strain>
    </source>
</reference>
<dbReference type="GO" id="GO:0042274">
    <property type="term" value="P:ribosomal small subunit biogenesis"/>
    <property type="evidence" value="ECO:0007669"/>
    <property type="project" value="UniProtKB-UniRule"/>
</dbReference>
<feature type="binding site" evidence="3">
    <location>
        <begin position="232"/>
        <end position="240"/>
    </location>
    <ligand>
        <name>GTP</name>
        <dbReference type="ChEBI" id="CHEBI:37565"/>
    </ligand>
</feature>
<dbReference type="AlphaFoldDB" id="A0A3S4R220"/>
<dbReference type="SUPFAM" id="SSF52540">
    <property type="entry name" value="P-loop containing nucleoside triphosphate hydrolases"/>
    <property type="match status" value="1"/>
</dbReference>
<dbReference type="GO" id="GO:0019843">
    <property type="term" value="F:rRNA binding"/>
    <property type="evidence" value="ECO:0007669"/>
    <property type="project" value="UniProtKB-KW"/>
</dbReference>
<evidence type="ECO:0000256" key="1">
    <source>
        <dbReference type="ARBA" id="ARBA00022741"/>
    </source>
</evidence>
<dbReference type="NCBIfam" id="TIGR00157">
    <property type="entry name" value="ribosome small subunit-dependent GTPase A"/>
    <property type="match status" value="1"/>
</dbReference>
<keyword evidence="3" id="KW-0479">Metal-binding</keyword>
<dbReference type="Gene3D" id="3.40.50.300">
    <property type="entry name" value="P-loop containing nucleotide triphosphate hydrolases"/>
    <property type="match status" value="1"/>
</dbReference>
<dbReference type="Gene3D" id="2.40.50.140">
    <property type="entry name" value="Nucleic acid-binding proteins"/>
    <property type="match status" value="1"/>
</dbReference>
<dbReference type="EMBL" id="LR134343">
    <property type="protein sequence ID" value="VEG13845.1"/>
    <property type="molecule type" value="Genomic_DNA"/>
</dbReference>
<keyword evidence="3 6" id="KW-0378">Hydrolase</keyword>
<proteinExistence type="inferred from homology"/>
<dbReference type="CDD" id="cd01854">
    <property type="entry name" value="YjeQ_EngC"/>
    <property type="match status" value="1"/>
</dbReference>
<keyword evidence="3" id="KW-0699">rRNA-binding</keyword>
<dbReference type="Proteomes" id="UP000274100">
    <property type="component" value="Chromosome"/>
</dbReference>
<feature type="binding site" evidence="3">
    <location>
        <position position="325"/>
    </location>
    <ligand>
        <name>Zn(2+)</name>
        <dbReference type="ChEBI" id="CHEBI:29105"/>
    </ligand>
</feature>
<comment type="cofactor">
    <cofactor evidence="3">
        <name>Zn(2+)</name>
        <dbReference type="ChEBI" id="CHEBI:29105"/>
    </cofactor>
    <text evidence="3">Binds 1 zinc ion per subunit.</text>
</comment>
<gene>
    <name evidence="3 6" type="primary">rsgA</name>
    <name evidence="6" type="ORF">NCTC10297_01818</name>
</gene>
<evidence type="ECO:0000259" key="5">
    <source>
        <dbReference type="PROSITE" id="PS51721"/>
    </source>
</evidence>
<comment type="function">
    <text evidence="3">One of several proteins that assist in the late maturation steps of the functional core of the 30S ribosomal subunit. Helps release RbfA from mature subunits. May play a role in the assembly of ribosomal proteins into the subunit. Circularly permuted GTPase that catalyzes slow GTP hydrolysis, GTPase activity is stimulated by the 30S ribosomal subunit.</text>
</comment>
<keyword evidence="3" id="KW-0690">Ribosome biogenesis</keyword>
<feature type="binding site" evidence="3">
    <location>
        <begin position="176"/>
        <end position="179"/>
    </location>
    <ligand>
        <name>GTP</name>
        <dbReference type="ChEBI" id="CHEBI:37565"/>
    </ligand>
</feature>
<dbReference type="KEGG" id="mcun:NCTC10297_01818"/>
<dbReference type="Pfam" id="PF03193">
    <property type="entry name" value="RsgA_GTPase"/>
    <property type="match status" value="1"/>
</dbReference>
<keyword evidence="3" id="KW-0694">RNA-binding</keyword>
<dbReference type="PANTHER" id="PTHR32120:SF11">
    <property type="entry name" value="SMALL RIBOSOMAL SUBUNIT BIOGENESIS GTPASE RSGA 1, MITOCHONDRIAL-RELATED"/>
    <property type="match status" value="1"/>
</dbReference>
<dbReference type="PROSITE" id="PS50936">
    <property type="entry name" value="ENGC_GTPASE"/>
    <property type="match status" value="1"/>
</dbReference>
<dbReference type="InterPro" id="IPR004881">
    <property type="entry name" value="Ribosome_biogen_GTPase_RsgA"/>
</dbReference>
<dbReference type="InterPro" id="IPR010914">
    <property type="entry name" value="RsgA_GTPase_dom"/>
</dbReference>
<evidence type="ECO:0000259" key="4">
    <source>
        <dbReference type="PROSITE" id="PS50936"/>
    </source>
</evidence>
<sequence length="365" mass="40040">MLKLFEPSLQSMNMSLIRRRKLTQRQTRQIQQNQHKDHDDGTLATGVIVSHFGKQLDVQITALPSILPEHDSDEQLLTLGAIWRCHARTNLPMLACADTVQFSLDLSSGLGRIERLLPRTTLITRPDRYHKVKPVAANVDTLVIVFAPLPKPAVNLIDRYLLIAKLAGVKPLLLLNKADLLSEHPEVANIACNYQKLGEQCGFSLISTSLVDDTGVDELSAHIDGKLSIFAGQSGVGKSSLINKLLPNANQATNQISTNSQLGQHTTTTSRLLAYNNHKLHQGGIIDTPGIREYGIWHLSADDILAGFDELRPLADDCQFRDCSHHANAKGCAMWAAANRGEVLPRRIESLIGLIDEAKNGAASK</sequence>
<keyword evidence="3" id="KW-0862">Zinc</keyword>
<keyword evidence="3" id="KW-0963">Cytoplasm</keyword>
<organism evidence="6 7">
    <name type="scientific">Moraxella cuniculi</name>
    <dbReference type="NCBI Taxonomy" id="34061"/>
    <lineage>
        <taxon>Bacteria</taxon>
        <taxon>Pseudomonadati</taxon>
        <taxon>Pseudomonadota</taxon>
        <taxon>Gammaproteobacteria</taxon>
        <taxon>Moraxellales</taxon>
        <taxon>Moraxellaceae</taxon>
        <taxon>Moraxella</taxon>
    </lineage>
</organism>
<dbReference type="GO" id="GO:0005525">
    <property type="term" value="F:GTP binding"/>
    <property type="evidence" value="ECO:0007669"/>
    <property type="project" value="UniProtKB-UniRule"/>
</dbReference>
<dbReference type="PROSITE" id="PS51721">
    <property type="entry name" value="G_CP"/>
    <property type="match status" value="1"/>
</dbReference>
<feature type="binding site" evidence="3">
    <location>
        <position position="323"/>
    </location>
    <ligand>
        <name>Zn(2+)</name>
        <dbReference type="ChEBI" id="CHEBI:29105"/>
    </ligand>
</feature>
<comment type="similarity">
    <text evidence="3">Belongs to the TRAFAC class YlqF/YawG GTPase family. RsgA subfamily.</text>
</comment>
<feature type="domain" description="EngC GTPase" evidence="4">
    <location>
        <begin position="137"/>
        <end position="292"/>
    </location>
</feature>
<evidence type="ECO:0000256" key="2">
    <source>
        <dbReference type="ARBA" id="ARBA00023134"/>
    </source>
</evidence>
<dbReference type="InterPro" id="IPR012340">
    <property type="entry name" value="NA-bd_OB-fold"/>
</dbReference>
<dbReference type="GO" id="GO:0003924">
    <property type="term" value="F:GTPase activity"/>
    <property type="evidence" value="ECO:0007669"/>
    <property type="project" value="UniProtKB-UniRule"/>
</dbReference>
<comment type="subcellular location">
    <subcellularLocation>
        <location evidence="3">Cytoplasm</location>
    </subcellularLocation>
</comment>
<evidence type="ECO:0000313" key="6">
    <source>
        <dbReference type="EMBL" id="VEG13845.1"/>
    </source>
</evidence>
<keyword evidence="2 3" id="KW-0342">GTP-binding</keyword>
<dbReference type="HAMAP" id="MF_01820">
    <property type="entry name" value="GTPase_RsgA"/>
    <property type="match status" value="1"/>
</dbReference>
<dbReference type="GO" id="GO:0005737">
    <property type="term" value="C:cytoplasm"/>
    <property type="evidence" value="ECO:0007669"/>
    <property type="project" value="UniProtKB-SubCell"/>
</dbReference>
<dbReference type="InterPro" id="IPR030378">
    <property type="entry name" value="G_CP_dom"/>
</dbReference>
<accession>A0A3S4R220</accession>
<dbReference type="Gene3D" id="1.10.40.50">
    <property type="entry name" value="Probable gtpase engc, domain 3"/>
    <property type="match status" value="1"/>
</dbReference>
<dbReference type="InterPro" id="IPR027417">
    <property type="entry name" value="P-loop_NTPase"/>
</dbReference>
<keyword evidence="1 3" id="KW-0547">Nucleotide-binding</keyword>
<evidence type="ECO:0000313" key="7">
    <source>
        <dbReference type="Proteomes" id="UP000274100"/>
    </source>
</evidence>
<dbReference type="PANTHER" id="PTHR32120">
    <property type="entry name" value="SMALL RIBOSOMAL SUBUNIT BIOGENESIS GTPASE RSGA"/>
    <property type="match status" value="1"/>
</dbReference>
<evidence type="ECO:0000256" key="3">
    <source>
        <dbReference type="HAMAP-Rule" id="MF_01820"/>
    </source>
</evidence>
<name>A0A3S4R220_9GAMM</name>
<protein>
    <recommendedName>
        <fullName evidence="3">Small ribosomal subunit biogenesis GTPase RsgA</fullName>
        <ecNumber evidence="3">3.6.1.-</ecNumber>
    </recommendedName>
</protein>
<feature type="domain" description="CP-type G" evidence="5">
    <location>
        <begin position="129"/>
        <end position="294"/>
    </location>
</feature>
<feature type="binding site" evidence="3">
    <location>
        <position position="332"/>
    </location>
    <ligand>
        <name>Zn(2+)</name>
        <dbReference type="ChEBI" id="CHEBI:29105"/>
    </ligand>
</feature>